<comment type="caution">
    <text evidence="6">The sequence shown here is derived from an EMBL/GenBank/DDBJ whole genome shotgun (WGS) entry which is preliminary data.</text>
</comment>
<feature type="domain" description="Serine/threonine-protein phosphatase 4 regulatory subunit 3-like central" evidence="5">
    <location>
        <begin position="152"/>
        <end position="630"/>
    </location>
</feature>
<dbReference type="OrthoDB" id="27483at2759"/>
<proteinExistence type="inferred from homology"/>
<dbReference type="InterPro" id="IPR011993">
    <property type="entry name" value="PH-like_dom_sf"/>
</dbReference>
<reference evidence="6 7" key="1">
    <citation type="journal article" date="2014" name="Genome Biol. Evol.">
        <title>The genome of the myxosporean Thelohanellus kitauei shows adaptations to nutrient acquisition within its fish host.</title>
        <authorList>
            <person name="Yang Y."/>
            <person name="Xiong J."/>
            <person name="Zhou Z."/>
            <person name="Huo F."/>
            <person name="Miao W."/>
            <person name="Ran C."/>
            <person name="Liu Y."/>
            <person name="Zhang J."/>
            <person name="Feng J."/>
            <person name="Wang M."/>
            <person name="Wang M."/>
            <person name="Wang L."/>
            <person name="Yao B."/>
        </authorList>
    </citation>
    <scope>NUCLEOTIDE SEQUENCE [LARGE SCALE GENOMIC DNA]</scope>
    <source>
        <strain evidence="6">Wuqing</strain>
    </source>
</reference>
<accession>A0A0C2JUJ3</accession>
<evidence type="ECO:0000256" key="3">
    <source>
        <dbReference type="ARBA" id="ARBA00023242"/>
    </source>
</evidence>
<dbReference type="GO" id="GO:0005654">
    <property type="term" value="C:nucleoplasm"/>
    <property type="evidence" value="ECO:0007669"/>
    <property type="project" value="TreeGrafter"/>
</dbReference>
<dbReference type="PANTHER" id="PTHR23318">
    <property type="entry name" value="ATP SYNTHASE GAMMA-RELATED"/>
    <property type="match status" value="1"/>
</dbReference>
<dbReference type="Proteomes" id="UP000031668">
    <property type="component" value="Unassembled WGS sequence"/>
</dbReference>
<dbReference type="InterPro" id="IPR006887">
    <property type="entry name" value="P4R3-like_central_dom"/>
</dbReference>
<evidence type="ECO:0000256" key="4">
    <source>
        <dbReference type="SAM" id="MobiDB-lite"/>
    </source>
</evidence>
<dbReference type="GO" id="GO:0072542">
    <property type="term" value="F:protein phosphatase activator activity"/>
    <property type="evidence" value="ECO:0007669"/>
    <property type="project" value="TreeGrafter"/>
</dbReference>
<dbReference type="AlphaFoldDB" id="A0A0C2JUJ3"/>
<comment type="similarity">
    <text evidence="2">Belongs to the SMEK family.</text>
</comment>
<dbReference type="GO" id="GO:0030289">
    <property type="term" value="C:protein phosphatase 4 complex"/>
    <property type="evidence" value="ECO:0007669"/>
    <property type="project" value="TreeGrafter"/>
</dbReference>
<evidence type="ECO:0000256" key="2">
    <source>
        <dbReference type="ARBA" id="ARBA00008809"/>
    </source>
</evidence>
<evidence type="ECO:0000313" key="6">
    <source>
        <dbReference type="EMBL" id="KII73073.1"/>
    </source>
</evidence>
<dbReference type="OMA" id="YHRYMIS"/>
<gene>
    <name evidence="6" type="ORF">RF11_12467</name>
</gene>
<feature type="compositionally biased region" description="Basic and acidic residues" evidence="4">
    <location>
        <begin position="736"/>
        <end position="754"/>
    </location>
</feature>
<dbReference type="PANTHER" id="PTHR23318:SF0">
    <property type="entry name" value="SERINE_THREONINE-PROTEIN PHOSPHATASE 4 REGULATORY SUBUNIT 3"/>
    <property type="match status" value="1"/>
</dbReference>
<organism evidence="6 7">
    <name type="scientific">Thelohanellus kitauei</name>
    <name type="common">Myxosporean</name>
    <dbReference type="NCBI Taxonomy" id="669202"/>
    <lineage>
        <taxon>Eukaryota</taxon>
        <taxon>Metazoa</taxon>
        <taxon>Cnidaria</taxon>
        <taxon>Myxozoa</taxon>
        <taxon>Myxosporea</taxon>
        <taxon>Bivalvulida</taxon>
        <taxon>Platysporina</taxon>
        <taxon>Myxobolidae</taxon>
        <taxon>Thelohanellus</taxon>
    </lineage>
</organism>
<evidence type="ECO:0000256" key="1">
    <source>
        <dbReference type="ARBA" id="ARBA00004123"/>
    </source>
</evidence>
<dbReference type="EMBL" id="JWZT01001011">
    <property type="protein sequence ID" value="KII73073.1"/>
    <property type="molecule type" value="Genomic_DNA"/>
</dbReference>
<evidence type="ECO:0000313" key="7">
    <source>
        <dbReference type="Proteomes" id="UP000031668"/>
    </source>
</evidence>
<dbReference type="GO" id="GO:0006974">
    <property type="term" value="P:DNA damage response"/>
    <property type="evidence" value="ECO:0007669"/>
    <property type="project" value="TreeGrafter"/>
</dbReference>
<name>A0A0C2JUJ3_THEKT</name>
<feature type="region of interest" description="Disordered" evidence="4">
    <location>
        <begin position="732"/>
        <end position="792"/>
    </location>
</feature>
<dbReference type="InterPro" id="IPR051137">
    <property type="entry name" value="PP4R3-like"/>
</dbReference>
<dbReference type="Pfam" id="PF04802">
    <property type="entry name" value="PP4R3"/>
    <property type="match status" value="1"/>
</dbReference>
<sequence length="792" mass="91528">MNEGDSEKILVKLYELNDQNSWKDKCTGYLFLYVLESDDSQTPVYQFVIAKDPEADDVLHQFDLDSKACYELQQETLISWESENQEYALSFQTPSACQITYETIVKSIKVLNGESLESNLINSDLSGSKNDDVELPTLSHEHLKAYAQLFVDMQSNIAFRDKLVQMIDTCNFFQNLVKLFRDCEDLDDQEGLKYIYEIIKGTLSMARFSTFESLLTGDNLLEIIGMLEYNPHKPQRIEHRKLLESSKFSEIIPFTNPELRELIVQTHRLQYLHDLLLPTPVLFDDRIAYIASILLFRKTEIMESIFEDKNFLSELFGNLGKEATGPSVKENLLKLINEMCNFSKLIHFEQKKAYMDKLLDFDVIHTIDSLKELPGDTVANCILEVLFRIAEANTETVREGFIAAVERKSNLFIYLCDKLLEEPNSSVSILALQIFNVLLDSSNSSSPTRKVSNNQDAFLVKFYSEPMDYLMKPFLEYAKSLPLTENSYTLALTIESIFEVLLICLVHHTYHIKNYIFRNDLLRYVGNLIFSKYVFISHWCVKIMRHVILISISDKFFAANVLKESILDKLLDALMYKFTENNLINSSLLDFFEFLIMSGNQKLIVDLVSRRRTDLQKITYVSTFKKLIEQGDRVEEEKHSKLKSAFLIRPNELFTKVDNSGPSNWDRENIWFETEENEVVEGANETINVKPDFSTPFDIDLPPLKSRFNLNDDNIVLRPKLVKNSIFVSLKRRNSKSPEHEPQIGPDKNDKLVDYSDDDNEDSLRPNEDYIAQSNEVTDIPSIKKSKPVESS</sequence>
<comment type="subcellular location">
    <subcellularLocation>
        <location evidence="1">Nucleus</location>
    </subcellularLocation>
</comment>
<protein>
    <submittedName>
        <fullName evidence="6">Serine/threonine-protein phosphatase 4 regulatory subunit 3</fullName>
    </submittedName>
</protein>
<evidence type="ECO:0000259" key="5">
    <source>
        <dbReference type="Pfam" id="PF04802"/>
    </source>
</evidence>
<keyword evidence="7" id="KW-1185">Reference proteome</keyword>
<keyword evidence="3" id="KW-0539">Nucleus</keyword>
<dbReference type="Gene3D" id="2.30.29.30">
    <property type="entry name" value="Pleckstrin-homology domain (PH domain)/Phosphotyrosine-binding domain (PTB)"/>
    <property type="match status" value="1"/>
</dbReference>